<evidence type="ECO:0000313" key="3">
    <source>
        <dbReference type="EMBL" id="OAR05242.1"/>
    </source>
</evidence>
<dbReference type="Proteomes" id="UP000243024">
    <property type="component" value="Unassembled WGS sequence"/>
</dbReference>
<name>A0A132N7W8_HYDSH</name>
<organism evidence="3 5">
    <name type="scientific">Hydrogenibacillus schlegelii</name>
    <name type="common">Bacillus schlegelii</name>
    <dbReference type="NCBI Taxonomy" id="1484"/>
    <lineage>
        <taxon>Bacteria</taxon>
        <taxon>Bacillati</taxon>
        <taxon>Bacillota</taxon>
        <taxon>Bacilli</taxon>
        <taxon>Bacillales</taxon>
        <taxon>Bacillales Family X. Incertae Sedis</taxon>
        <taxon>Hydrogenibacillus</taxon>
    </lineage>
</organism>
<dbReference type="Proteomes" id="UP000748108">
    <property type="component" value="Unassembled WGS sequence"/>
</dbReference>
<feature type="transmembrane region" description="Helical" evidence="1">
    <location>
        <begin position="45"/>
        <end position="65"/>
    </location>
</feature>
<feature type="transmembrane region" description="Helical" evidence="1">
    <location>
        <begin position="72"/>
        <end position="94"/>
    </location>
</feature>
<reference evidence="2" key="3">
    <citation type="journal article" date="2021" name="Microbiology">
        <title>Metagenomic Analysis of the Microbial Community in the Underground Coal Fire Area (Kemerovo Region, Russia) Revealed Predominance of Thermophilic Members of the Phyla Deinococcus-thermus, Aquificae, and Firmicutes.</title>
        <authorList>
            <person name="Kadnikov V."/>
            <person name="Mardanov A.V."/>
            <person name="Beletsky A.V."/>
            <person name="Karnachuk O.V."/>
            <person name="Ravin N.V."/>
        </authorList>
    </citation>
    <scope>NUCLEOTIDE SEQUENCE</scope>
    <source>
        <strain evidence="2">RBS10-49</strain>
    </source>
</reference>
<protein>
    <submittedName>
        <fullName evidence="2">TIGR04086 family membrane protein</fullName>
    </submittedName>
</protein>
<feature type="transmembrane region" description="Helical" evidence="1">
    <location>
        <begin position="100"/>
        <end position="119"/>
    </location>
</feature>
<accession>A0A132N7W8</accession>
<dbReference type="AlphaFoldDB" id="A0A132N7W8"/>
<dbReference type="EMBL" id="PEBV01000015">
    <property type="protein sequence ID" value="PTQ53512.1"/>
    <property type="molecule type" value="Genomic_DNA"/>
</dbReference>
<evidence type="ECO:0000313" key="2">
    <source>
        <dbReference type="EMBL" id="MBT9281318.1"/>
    </source>
</evidence>
<sequence>MERSLLTTYARALGVMAAIVVAGTITLTALIAFGPFSERHALPVVYGLHLVALVVGGWIVGAAAGRRGWMHGLVLGLLYALGLGIIGFLAYDALPGSKGLLFAGLGLFFATAGGMLGVARRP</sequence>
<evidence type="ECO:0000256" key="1">
    <source>
        <dbReference type="SAM" id="Phobius"/>
    </source>
</evidence>
<keyword evidence="1" id="KW-1133">Transmembrane helix</keyword>
<dbReference type="STRING" id="1484.SA87_05625"/>
<keyword evidence="1" id="KW-0472">Membrane</keyword>
<feature type="transmembrane region" description="Helical" evidence="1">
    <location>
        <begin position="12"/>
        <end position="33"/>
    </location>
</feature>
<dbReference type="EMBL" id="JAHHQF010000038">
    <property type="protein sequence ID" value="MBT9281318.1"/>
    <property type="molecule type" value="Genomic_DNA"/>
</dbReference>
<evidence type="ECO:0000313" key="4">
    <source>
        <dbReference type="EMBL" id="PTQ53512.1"/>
    </source>
</evidence>
<gene>
    <name evidence="4" type="ORF">HSCHL_2007</name>
    <name evidence="2" type="ORF">KM312_01455</name>
    <name evidence="3" type="ORF">SA87_05625</name>
</gene>
<dbReference type="Proteomes" id="UP000244180">
    <property type="component" value="Unassembled WGS sequence"/>
</dbReference>
<dbReference type="EMBL" id="JXBB01000003">
    <property type="protein sequence ID" value="OAR05242.1"/>
    <property type="molecule type" value="Genomic_DNA"/>
</dbReference>
<evidence type="ECO:0000313" key="5">
    <source>
        <dbReference type="Proteomes" id="UP000243024"/>
    </source>
</evidence>
<keyword evidence="5" id="KW-1185">Reference proteome</keyword>
<keyword evidence="1" id="KW-0812">Transmembrane</keyword>
<evidence type="ECO:0000313" key="6">
    <source>
        <dbReference type="Proteomes" id="UP000244180"/>
    </source>
</evidence>
<dbReference type="InterPro" id="IPR023804">
    <property type="entry name" value="DUF3792_TM"/>
</dbReference>
<dbReference type="Pfam" id="PF12670">
    <property type="entry name" value="DUF3792"/>
    <property type="match status" value="1"/>
</dbReference>
<comment type="caution">
    <text evidence="3">The sequence shown here is derived from an EMBL/GenBank/DDBJ whole genome shotgun (WGS) entry which is preliminary data.</text>
</comment>
<dbReference type="RefSeq" id="WP_066198554.1">
    <property type="nucleotide sequence ID" value="NZ_JXBB01000003.1"/>
</dbReference>
<reference evidence="3 5" key="1">
    <citation type="submission" date="2015-09" db="EMBL/GenBank/DDBJ databases">
        <title>Draft genome sequence of Hydrogenibacillus schlegelii DSM 2000.</title>
        <authorList>
            <person name="Hemp J."/>
        </authorList>
    </citation>
    <scope>NUCLEOTIDE SEQUENCE [LARGE SCALE GENOMIC DNA]</scope>
    <source>
        <strain evidence="3 5">MA 48</strain>
    </source>
</reference>
<reference evidence="4 6" key="2">
    <citation type="submission" date="2017-08" db="EMBL/GenBank/DDBJ databases">
        <title>Burning lignite coal seam in the remote Altai Mountains harbors a hydrogen-driven thermophilic microbial community.</title>
        <authorList>
            <person name="Kadnikov V.V."/>
            <person name="Mardanov A.V."/>
            <person name="Ivasenko D."/>
            <person name="Beletsky A.V."/>
            <person name="Karnachuk O.V."/>
            <person name="Ravin N.V."/>
        </authorList>
    </citation>
    <scope>NUCLEOTIDE SEQUENCE [LARGE SCALE GENOMIC DNA]</scope>
    <source>
        <strain evidence="4">AL33</strain>
    </source>
</reference>
<dbReference type="NCBIfam" id="TIGR04086">
    <property type="entry name" value="TIGR04086_membr"/>
    <property type="match status" value="1"/>
</dbReference>
<proteinExistence type="predicted"/>